<proteinExistence type="inferred from homology"/>
<dbReference type="FunFam" id="1.20.140.40:FF:000009">
    <property type="entry name" value="Invertase/pectin methylesterase inhibitor family protein"/>
    <property type="match status" value="1"/>
</dbReference>
<evidence type="ECO:0000313" key="5">
    <source>
        <dbReference type="Proteomes" id="UP000447434"/>
    </source>
</evidence>
<organism evidence="4 5">
    <name type="scientific">Lupinus albus</name>
    <name type="common">White lupine</name>
    <name type="synonym">Lupinus termis</name>
    <dbReference type="NCBI Taxonomy" id="3870"/>
    <lineage>
        <taxon>Eukaryota</taxon>
        <taxon>Viridiplantae</taxon>
        <taxon>Streptophyta</taxon>
        <taxon>Embryophyta</taxon>
        <taxon>Tracheophyta</taxon>
        <taxon>Spermatophyta</taxon>
        <taxon>Magnoliopsida</taxon>
        <taxon>eudicotyledons</taxon>
        <taxon>Gunneridae</taxon>
        <taxon>Pentapetalae</taxon>
        <taxon>rosids</taxon>
        <taxon>fabids</taxon>
        <taxon>Fabales</taxon>
        <taxon>Fabaceae</taxon>
        <taxon>Papilionoideae</taxon>
        <taxon>50 kb inversion clade</taxon>
        <taxon>genistoids sensu lato</taxon>
        <taxon>core genistoids</taxon>
        <taxon>Genisteae</taxon>
        <taxon>Lupinus</taxon>
    </lineage>
</organism>
<dbReference type="PROSITE" id="PS51257">
    <property type="entry name" value="PROKAR_LIPOPROTEIN"/>
    <property type="match status" value="1"/>
</dbReference>
<keyword evidence="5" id="KW-1185">Reference proteome</keyword>
<comment type="similarity">
    <text evidence="3">Belongs to the PMEI family.</text>
</comment>
<gene>
    <name evidence="4" type="ORF">Lalb_Chr07g0181931</name>
</gene>
<evidence type="ECO:0000256" key="1">
    <source>
        <dbReference type="ARBA" id="ARBA00022729"/>
    </source>
</evidence>
<dbReference type="SMART" id="SM00856">
    <property type="entry name" value="PMEI"/>
    <property type="match status" value="1"/>
</dbReference>
<keyword evidence="2" id="KW-1015">Disulfide bond</keyword>
<dbReference type="Pfam" id="PF04043">
    <property type="entry name" value="PMEI"/>
    <property type="match status" value="1"/>
</dbReference>
<dbReference type="CDD" id="cd15796">
    <property type="entry name" value="CIF_like"/>
    <property type="match status" value="1"/>
</dbReference>
<dbReference type="GO" id="GO:0004857">
    <property type="term" value="F:enzyme inhibitor activity"/>
    <property type="evidence" value="ECO:0007669"/>
    <property type="project" value="InterPro"/>
</dbReference>
<dbReference type="InterPro" id="IPR006501">
    <property type="entry name" value="Pectinesterase_inhib_dom"/>
</dbReference>
<sequence>MKNFNSLTLIFCIQAMFIIISIQSCHCRTFKPKNEKLIESTCKKTPNYIVCINSLKSSPGSSSADVRGLALIMVKVMETKANDALNKIHDLQRVLTGHNQKVALNSCASKYNAILVADIPSATEALQKGDPKFAEDGANDAASEATYCETDYPAGTLPLTKWNNAMHDVAAVTAAIVRSLL</sequence>
<dbReference type="NCBIfam" id="TIGR01614">
    <property type="entry name" value="PME_inhib"/>
    <property type="match status" value="1"/>
</dbReference>
<dbReference type="PANTHER" id="PTHR36710">
    <property type="entry name" value="PECTINESTERASE INHIBITOR-LIKE"/>
    <property type="match status" value="1"/>
</dbReference>
<dbReference type="AlphaFoldDB" id="A0A6A4Q8T3"/>
<dbReference type="InterPro" id="IPR034087">
    <property type="entry name" value="C/VIF1"/>
</dbReference>
<dbReference type="Proteomes" id="UP000447434">
    <property type="component" value="Chromosome 7"/>
</dbReference>
<dbReference type="InterPro" id="IPR035513">
    <property type="entry name" value="Invertase/methylesterase_inhib"/>
</dbReference>
<dbReference type="InterPro" id="IPR052421">
    <property type="entry name" value="PCW_Enzyme_Inhibitor"/>
</dbReference>
<evidence type="ECO:0000256" key="3">
    <source>
        <dbReference type="ARBA" id="ARBA00038471"/>
    </source>
</evidence>
<dbReference type="Gene3D" id="1.20.140.40">
    <property type="entry name" value="Invertase/pectin methylesterase inhibitor family protein"/>
    <property type="match status" value="1"/>
</dbReference>
<reference evidence="5" key="1">
    <citation type="journal article" date="2020" name="Nat. Commun.">
        <title>Genome sequence of the cluster root forming white lupin.</title>
        <authorList>
            <person name="Hufnagel B."/>
            <person name="Marques A."/>
            <person name="Soriano A."/>
            <person name="Marques L."/>
            <person name="Divol F."/>
            <person name="Doumas P."/>
            <person name="Sallet E."/>
            <person name="Mancinotti D."/>
            <person name="Carrere S."/>
            <person name="Marande W."/>
            <person name="Arribat S."/>
            <person name="Keller J."/>
            <person name="Huneau C."/>
            <person name="Blein T."/>
            <person name="Aime D."/>
            <person name="Laguerre M."/>
            <person name="Taylor J."/>
            <person name="Schubert V."/>
            <person name="Nelson M."/>
            <person name="Geu-Flores F."/>
            <person name="Crespi M."/>
            <person name="Gallardo-Guerrero K."/>
            <person name="Delaux P.-M."/>
            <person name="Salse J."/>
            <person name="Berges H."/>
            <person name="Guyot R."/>
            <person name="Gouzy J."/>
            <person name="Peret B."/>
        </authorList>
    </citation>
    <scope>NUCLEOTIDE SEQUENCE [LARGE SCALE GENOMIC DNA]</scope>
    <source>
        <strain evidence="5">cv. Amiga</strain>
    </source>
</reference>
<protein>
    <submittedName>
        <fullName evidence="4">Putative pectinesterase inhibitor domain, Cell wall/vacuolar inhibitor of fructosidase</fullName>
    </submittedName>
</protein>
<dbReference type="PANTHER" id="PTHR36710:SF13">
    <property type="entry name" value="PUTATIVE-RELATED"/>
    <property type="match status" value="1"/>
</dbReference>
<name>A0A6A4Q8T3_LUPAL</name>
<dbReference type="EMBL" id="WOCE01000007">
    <property type="protein sequence ID" value="KAE9609993.1"/>
    <property type="molecule type" value="Genomic_DNA"/>
</dbReference>
<evidence type="ECO:0000313" key="4">
    <source>
        <dbReference type="EMBL" id="KAE9609993.1"/>
    </source>
</evidence>
<accession>A0A6A4Q8T3</accession>
<evidence type="ECO:0000256" key="2">
    <source>
        <dbReference type="ARBA" id="ARBA00023157"/>
    </source>
</evidence>
<dbReference type="OrthoDB" id="1918674at2759"/>
<keyword evidence="1" id="KW-0732">Signal</keyword>
<comment type="caution">
    <text evidence="4">The sequence shown here is derived from an EMBL/GenBank/DDBJ whole genome shotgun (WGS) entry which is preliminary data.</text>
</comment>
<dbReference type="SUPFAM" id="SSF101148">
    <property type="entry name" value="Plant invertase/pectin methylesterase inhibitor"/>
    <property type="match status" value="1"/>
</dbReference>